<proteinExistence type="inferred from homology"/>
<dbReference type="STRING" id="70667.A0A183SPU1"/>
<dbReference type="Gene3D" id="3.40.50.300">
    <property type="entry name" value="P-loop containing nucleotide triphosphate hydrolases"/>
    <property type="match status" value="1"/>
</dbReference>
<name>A0A183SPU1_SCHSO</name>
<dbReference type="GO" id="GO:0005739">
    <property type="term" value="C:mitochondrion"/>
    <property type="evidence" value="ECO:0007669"/>
    <property type="project" value="TreeGrafter"/>
</dbReference>
<keyword evidence="5" id="KW-0342">GTP-binding</keyword>
<accession>A0A183SPU1</accession>
<dbReference type="NCBIfam" id="TIGR00231">
    <property type="entry name" value="small_GTP"/>
    <property type="match status" value="1"/>
</dbReference>
<dbReference type="SMART" id="SM00838">
    <property type="entry name" value="EFG_C"/>
    <property type="match status" value="1"/>
</dbReference>
<evidence type="ECO:0000256" key="6">
    <source>
        <dbReference type="ARBA" id="ARBA00023274"/>
    </source>
</evidence>
<dbReference type="PRINTS" id="PR00315">
    <property type="entry name" value="ELONGATNFCT"/>
</dbReference>
<organism evidence="11">
    <name type="scientific">Schistocephalus solidus</name>
    <name type="common">Tapeworm</name>
    <dbReference type="NCBI Taxonomy" id="70667"/>
    <lineage>
        <taxon>Eukaryota</taxon>
        <taxon>Metazoa</taxon>
        <taxon>Spiralia</taxon>
        <taxon>Lophotrochozoa</taxon>
        <taxon>Platyhelminthes</taxon>
        <taxon>Cestoda</taxon>
        <taxon>Eucestoda</taxon>
        <taxon>Diphyllobothriidea</taxon>
        <taxon>Diphyllobothriidae</taxon>
        <taxon>Schistocephalus</taxon>
    </lineage>
</organism>
<dbReference type="AlphaFoldDB" id="A0A183SPU1"/>
<evidence type="ECO:0000313" key="11">
    <source>
        <dbReference type="WBParaSite" id="SSLN_0000643601-mRNA-1"/>
    </source>
</evidence>
<dbReference type="GO" id="GO:1990904">
    <property type="term" value="C:ribonucleoprotein complex"/>
    <property type="evidence" value="ECO:0007669"/>
    <property type="project" value="UniProtKB-KW"/>
</dbReference>
<dbReference type="Gene3D" id="2.40.30.10">
    <property type="entry name" value="Translation factors"/>
    <property type="match status" value="1"/>
</dbReference>
<dbReference type="InterPro" id="IPR041095">
    <property type="entry name" value="EFG_II"/>
</dbReference>
<dbReference type="CDD" id="cd03713">
    <property type="entry name" value="EFG_mtEFG_C"/>
    <property type="match status" value="1"/>
</dbReference>
<dbReference type="Pfam" id="PF00009">
    <property type="entry name" value="GTP_EFTU"/>
    <property type="match status" value="2"/>
</dbReference>
<dbReference type="InterPro" id="IPR023798">
    <property type="entry name" value="Ribosomal_uS7_dom"/>
</dbReference>
<dbReference type="Gene3D" id="3.30.70.870">
    <property type="entry name" value="Elongation Factor G (Translational Gtpase), domain 3"/>
    <property type="match status" value="1"/>
</dbReference>
<evidence type="ECO:0000256" key="3">
    <source>
        <dbReference type="ARBA" id="ARBA00022917"/>
    </source>
</evidence>
<dbReference type="Pfam" id="PF22042">
    <property type="entry name" value="EF-G_D2"/>
    <property type="match status" value="1"/>
</dbReference>
<dbReference type="EMBL" id="UYSU01033603">
    <property type="protein sequence ID" value="VDL92624.1"/>
    <property type="molecule type" value="Genomic_DNA"/>
</dbReference>
<dbReference type="InterPro" id="IPR036823">
    <property type="entry name" value="Ribosomal_uS7_dom_sf"/>
</dbReference>
<dbReference type="InterPro" id="IPR000640">
    <property type="entry name" value="EFG_V-like"/>
</dbReference>
<evidence type="ECO:0000256" key="5">
    <source>
        <dbReference type="ARBA" id="ARBA00023134"/>
    </source>
</evidence>
<dbReference type="InterPro" id="IPR009000">
    <property type="entry name" value="Transl_B-barrel_sf"/>
</dbReference>
<sequence>MSRACPRVRTLLWHRFAFFGAPIREKKYHYALQPKIIDKNEAIDANDPLLYKTVEPISKWSHSGHNWDPVVSKLIGSLLYDGERETAREVMRKTFAEIKFMQVFADEREHFEANPIVIINKAVSNCLPVLILHSVRRGGFIYKVSYRPTFSVVFFHNEQILCYYSLLFSLVFQVYGRNSSSTSRETATLDRARIRNVGLIAHIDAGKTTTTERMLFLSGIVHILCGSRFLFPGQTQAMGEVDRGDTVTDFLEEERERGISIMSATVCLSWQQHSIHLIDTPGHVDFTLEVERSLAVVDSALTIIDACKGVETQTRTVWHKDAGIPFLGNHFVSPRLLNHFIQPGRQSVNTSLILNQILSFSLHQNRNQADRHELPRLVFINKMDRPVADFNGSLKSLQRKLGQKRTFLPLHLPVFTSSSSSSSSSSSAHQHQQSAGGRFVGLVDLPRLDLKVWNCDANNNESKFFTINLLAKPSLQEFSNSFPVPLPMDKIMASALKAREHLISLLAELDEEFAEEYLSSNHPELLNPETINRSIRRATIASSGIPVLVGSSKQNIGVQLVMDALVQYLPDPSQRSPPPIISHYMKRLHNNPASASKLRSDTTTLNELPVLLVFKILFDSHWGALTLARVYSGKVIPGTHICNWTRQDEQTERNENIGRVLQLNGDSYKALRSAGPGCIVALTGLQSTRTGDVLGPPAHMFIVSETAKTPLCTSGHLDSALEQDVGFHVPGPVVHAALEPRSVSAIRGLERALARIQREDPSFTAIFNEETGQWVVGGMGDLHLEVILSRLRREYKLDVAMGPLLTTYKEMPLSADLDGSQTPTKRSARATVVKTGQVGSRSRSLRIEISVDADAEGVDLSEKPRVPAAWPFLNCIFCLIFPTQSCAVVHTSILSLTSLPPLPTKQVCFHKSWAVPPGSVGPPSDYLHSSVSWKKVANNLREACDVALATGGPLMRSRVVGVSVHIRSVGEVAGADAEGEVAPLRVPPSGQALTGLLTLLRATAMQAVTSALHRLSDWRLMEPIMAVEIQLSLDDDSSQDSCVAPFIGELSRRRGEIETIEVVESDQSARTCLLRAMTPVSELRGFSAAVRSLSSGRAEIGLRLANYRPVSANHQELLLGARMRRGSTSSDSSVPRADDDDDYDDDDFSHKIK</sequence>
<protein>
    <submittedName>
        <fullName evidence="11">Tr-type G domain-containing protein</fullName>
    </submittedName>
</protein>
<dbReference type="SUPFAM" id="SSF54980">
    <property type="entry name" value="EF-G C-terminal domain-like"/>
    <property type="match status" value="2"/>
</dbReference>
<dbReference type="Pfam" id="PF00679">
    <property type="entry name" value="EFG_C"/>
    <property type="match status" value="1"/>
</dbReference>
<dbReference type="PROSITE" id="PS00301">
    <property type="entry name" value="G_TR_1"/>
    <property type="match status" value="1"/>
</dbReference>
<dbReference type="GO" id="GO:0005840">
    <property type="term" value="C:ribosome"/>
    <property type="evidence" value="ECO:0007669"/>
    <property type="project" value="UniProtKB-KW"/>
</dbReference>
<evidence type="ECO:0000313" key="9">
    <source>
        <dbReference type="EMBL" id="VDL92624.1"/>
    </source>
</evidence>
<evidence type="ECO:0000259" key="8">
    <source>
        <dbReference type="PROSITE" id="PS51722"/>
    </source>
</evidence>
<dbReference type="GO" id="GO:0005525">
    <property type="term" value="F:GTP binding"/>
    <property type="evidence" value="ECO:0007669"/>
    <property type="project" value="UniProtKB-KW"/>
</dbReference>
<dbReference type="InterPro" id="IPR027417">
    <property type="entry name" value="P-loop_NTPase"/>
</dbReference>
<keyword evidence="3" id="KW-0648">Protein biosynthesis</keyword>
<dbReference type="InterPro" id="IPR035649">
    <property type="entry name" value="EFG_V"/>
</dbReference>
<gene>
    <name evidence="9" type="ORF">SSLN_LOCUS6239</name>
</gene>
<keyword evidence="10" id="KW-1185">Reference proteome</keyword>
<dbReference type="OrthoDB" id="198619at2759"/>
<dbReference type="InterPro" id="IPR000795">
    <property type="entry name" value="T_Tr_GTP-bd_dom"/>
</dbReference>
<dbReference type="Pfam" id="PF14492">
    <property type="entry name" value="EFG_III"/>
    <property type="match status" value="1"/>
</dbReference>
<evidence type="ECO:0000256" key="1">
    <source>
        <dbReference type="ARBA" id="ARBA00007151"/>
    </source>
</evidence>
<dbReference type="WBParaSite" id="SSLN_0000643601-mRNA-1">
    <property type="protein sequence ID" value="SSLN_0000643601-mRNA-1"/>
    <property type="gene ID" value="SSLN_0000643601"/>
</dbReference>
<dbReference type="InterPro" id="IPR053905">
    <property type="entry name" value="EF-G-like_DII"/>
</dbReference>
<keyword evidence="2" id="KW-0547">Nucleotide-binding</keyword>
<dbReference type="SUPFAM" id="SSF50447">
    <property type="entry name" value="Translation proteins"/>
    <property type="match status" value="1"/>
</dbReference>
<dbReference type="SUPFAM" id="SSF47973">
    <property type="entry name" value="Ribosomal protein S7"/>
    <property type="match status" value="1"/>
</dbReference>
<dbReference type="InterPro" id="IPR009022">
    <property type="entry name" value="EFG_III"/>
</dbReference>
<evidence type="ECO:0000313" key="10">
    <source>
        <dbReference type="Proteomes" id="UP000275846"/>
    </source>
</evidence>
<dbReference type="GO" id="GO:0003924">
    <property type="term" value="F:GTPase activity"/>
    <property type="evidence" value="ECO:0007669"/>
    <property type="project" value="InterPro"/>
</dbReference>
<keyword evidence="6" id="KW-0687">Ribonucleoprotein</keyword>
<evidence type="ECO:0000256" key="7">
    <source>
        <dbReference type="SAM" id="MobiDB-lite"/>
    </source>
</evidence>
<dbReference type="GO" id="GO:0032543">
    <property type="term" value="P:mitochondrial translation"/>
    <property type="evidence" value="ECO:0007669"/>
    <property type="project" value="TreeGrafter"/>
</dbReference>
<evidence type="ECO:0000256" key="4">
    <source>
        <dbReference type="ARBA" id="ARBA00022980"/>
    </source>
</evidence>
<dbReference type="InterPro" id="IPR005225">
    <property type="entry name" value="Small_GTP-bd"/>
</dbReference>
<dbReference type="SUPFAM" id="SSF52540">
    <property type="entry name" value="P-loop containing nucleoside triphosphate hydrolases"/>
    <property type="match status" value="2"/>
</dbReference>
<feature type="region of interest" description="Disordered" evidence="7">
    <location>
        <begin position="1121"/>
        <end position="1153"/>
    </location>
</feature>
<feature type="domain" description="Tr-type G" evidence="8">
    <location>
        <begin position="192"/>
        <end position="573"/>
    </location>
</feature>
<dbReference type="Gene3D" id="3.30.70.240">
    <property type="match status" value="1"/>
</dbReference>
<feature type="compositionally biased region" description="Acidic residues" evidence="7">
    <location>
        <begin position="1138"/>
        <end position="1147"/>
    </location>
</feature>
<dbReference type="InterPro" id="IPR031157">
    <property type="entry name" value="G_TR_CS"/>
</dbReference>
<comment type="similarity">
    <text evidence="1">Belongs to the universal ribosomal protein uS7 family.</text>
</comment>
<dbReference type="Pfam" id="PF00177">
    <property type="entry name" value="Ribosomal_S7"/>
    <property type="match status" value="1"/>
</dbReference>
<reference evidence="11" key="1">
    <citation type="submission" date="2016-06" db="UniProtKB">
        <authorList>
            <consortium name="WormBaseParasite"/>
        </authorList>
    </citation>
    <scope>IDENTIFICATION</scope>
</reference>
<dbReference type="PANTHER" id="PTHR43261:SF1">
    <property type="entry name" value="RIBOSOME-RELEASING FACTOR 2, MITOCHONDRIAL"/>
    <property type="match status" value="1"/>
</dbReference>
<keyword evidence="4" id="KW-0689">Ribosomal protein</keyword>
<dbReference type="GO" id="GO:0032790">
    <property type="term" value="P:ribosome disassembly"/>
    <property type="evidence" value="ECO:0007669"/>
    <property type="project" value="TreeGrafter"/>
</dbReference>
<dbReference type="CDD" id="cd16262">
    <property type="entry name" value="EFG_III"/>
    <property type="match status" value="1"/>
</dbReference>
<dbReference type="Proteomes" id="UP000275846">
    <property type="component" value="Unassembled WGS sequence"/>
</dbReference>
<reference evidence="9 10" key="2">
    <citation type="submission" date="2018-11" db="EMBL/GenBank/DDBJ databases">
        <authorList>
            <consortium name="Pathogen Informatics"/>
        </authorList>
    </citation>
    <scope>NUCLEOTIDE SEQUENCE [LARGE SCALE GENOMIC DNA]</scope>
    <source>
        <strain evidence="9 10">NST_G2</strain>
    </source>
</reference>
<dbReference type="PANTHER" id="PTHR43261">
    <property type="entry name" value="TRANSLATION ELONGATION FACTOR G-RELATED"/>
    <property type="match status" value="1"/>
</dbReference>
<dbReference type="PROSITE" id="PS51722">
    <property type="entry name" value="G_TR_2"/>
    <property type="match status" value="1"/>
</dbReference>
<dbReference type="Gene3D" id="1.10.455.10">
    <property type="entry name" value="Ribosomal protein S7 domain"/>
    <property type="match status" value="1"/>
</dbReference>
<evidence type="ECO:0000256" key="2">
    <source>
        <dbReference type="ARBA" id="ARBA00022741"/>
    </source>
</evidence>
<dbReference type="InterPro" id="IPR035647">
    <property type="entry name" value="EFG_III/V"/>
</dbReference>